<dbReference type="EMBL" id="VFRP01000006">
    <property type="protein sequence ID" value="TPE51645.1"/>
    <property type="molecule type" value="Genomic_DNA"/>
</dbReference>
<keyword evidence="7" id="KW-0067">ATP-binding</keyword>
<evidence type="ECO:0000256" key="5">
    <source>
        <dbReference type="ARBA" id="ARBA00022741"/>
    </source>
</evidence>
<proteinExistence type="predicted"/>
<evidence type="ECO:0000256" key="4">
    <source>
        <dbReference type="ARBA" id="ARBA00022679"/>
    </source>
</evidence>
<dbReference type="Gene3D" id="3.30.565.10">
    <property type="entry name" value="Histidine kinase-like ATPase, C-terminal domain"/>
    <property type="match status" value="1"/>
</dbReference>
<gene>
    <name evidence="10" type="ORF">FJM51_08050</name>
</gene>
<keyword evidence="6 10" id="KW-0418">Kinase</keyword>
<name>A0A501WTK2_9RHOB</name>
<evidence type="ECO:0000259" key="9">
    <source>
        <dbReference type="SMART" id="SM00911"/>
    </source>
</evidence>
<evidence type="ECO:0000256" key="2">
    <source>
        <dbReference type="ARBA" id="ARBA00012438"/>
    </source>
</evidence>
<feature type="region of interest" description="Disordered" evidence="8">
    <location>
        <begin position="24"/>
        <end position="76"/>
    </location>
</feature>
<dbReference type="SMART" id="SM00911">
    <property type="entry name" value="HWE_HK"/>
    <property type="match status" value="1"/>
</dbReference>
<dbReference type="Proteomes" id="UP000319255">
    <property type="component" value="Unassembled WGS sequence"/>
</dbReference>
<evidence type="ECO:0000256" key="8">
    <source>
        <dbReference type="SAM" id="MobiDB-lite"/>
    </source>
</evidence>
<dbReference type="InterPro" id="IPR011102">
    <property type="entry name" value="Sig_transdc_His_kinase_HWE"/>
</dbReference>
<keyword evidence="5" id="KW-0547">Nucleotide-binding</keyword>
<evidence type="ECO:0000313" key="11">
    <source>
        <dbReference type="Proteomes" id="UP000319255"/>
    </source>
</evidence>
<dbReference type="OrthoDB" id="9816309at2"/>
<reference evidence="10 11" key="1">
    <citation type="submission" date="2019-06" db="EMBL/GenBank/DDBJ databases">
        <title>A novel bacterium of genus Amaricoccus, isolated from marine sediment.</title>
        <authorList>
            <person name="Huang H."/>
            <person name="Mo K."/>
            <person name="Hu Y."/>
        </authorList>
    </citation>
    <scope>NUCLEOTIDE SEQUENCE [LARGE SCALE GENOMIC DNA]</scope>
    <source>
        <strain evidence="10 11">HB172011</strain>
    </source>
</reference>
<dbReference type="EC" id="2.7.13.3" evidence="2"/>
<dbReference type="GO" id="GO:0005524">
    <property type="term" value="F:ATP binding"/>
    <property type="evidence" value="ECO:0007669"/>
    <property type="project" value="UniProtKB-KW"/>
</dbReference>
<comment type="catalytic activity">
    <reaction evidence="1">
        <text>ATP + protein L-histidine = ADP + protein N-phospho-L-histidine.</text>
        <dbReference type="EC" id="2.7.13.3"/>
    </reaction>
</comment>
<feature type="compositionally biased region" description="Basic and acidic residues" evidence="8">
    <location>
        <begin position="42"/>
        <end position="53"/>
    </location>
</feature>
<evidence type="ECO:0000256" key="3">
    <source>
        <dbReference type="ARBA" id="ARBA00022553"/>
    </source>
</evidence>
<comment type="caution">
    <text evidence="10">The sequence shown here is derived from an EMBL/GenBank/DDBJ whole genome shotgun (WGS) entry which is preliminary data.</text>
</comment>
<dbReference type="GO" id="GO:0004673">
    <property type="term" value="F:protein histidine kinase activity"/>
    <property type="evidence" value="ECO:0007669"/>
    <property type="project" value="UniProtKB-EC"/>
</dbReference>
<dbReference type="AlphaFoldDB" id="A0A501WTK2"/>
<keyword evidence="11" id="KW-1185">Reference proteome</keyword>
<keyword evidence="4" id="KW-0808">Transferase</keyword>
<evidence type="ECO:0000256" key="7">
    <source>
        <dbReference type="ARBA" id="ARBA00022840"/>
    </source>
</evidence>
<evidence type="ECO:0000256" key="1">
    <source>
        <dbReference type="ARBA" id="ARBA00000085"/>
    </source>
</evidence>
<accession>A0A501WTK2</accession>
<protein>
    <recommendedName>
        <fullName evidence="2">histidine kinase</fullName>
        <ecNumber evidence="2">2.7.13.3</ecNumber>
    </recommendedName>
</protein>
<dbReference type="PANTHER" id="PTHR41523">
    <property type="entry name" value="TWO-COMPONENT SYSTEM SENSOR PROTEIN"/>
    <property type="match status" value="1"/>
</dbReference>
<dbReference type="InterPro" id="IPR036890">
    <property type="entry name" value="HATPase_C_sf"/>
</dbReference>
<organism evidence="10 11">
    <name type="scientific">Amaricoccus solimangrovi</name>
    <dbReference type="NCBI Taxonomy" id="2589815"/>
    <lineage>
        <taxon>Bacteria</taxon>
        <taxon>Pseudomonadati</taxon>
        <taxon>Pseudomonadota</taxon>
        <taxon>Alphaproteobacteria</taxon>
        <taxon>Rhodobacterales</taxon>
        <taxon>Paracoccaceae</taxon>
        <taxon>Amaricoccus</taxon>
    </lineage>
</organism>
<evidence type="ECO:0000313" key="10">
    <source>
        <dbReference type="EMBL" id="TPE51645.1"/>
    </source>
</evidence>
<keyword evidence="3" id="KW-0597">Phosphoprotein</keyword>
<dbReference type="Pfam" id="PF07536">
    <property type="entry name" value="HWE_HK"/>
    <property type="match status" value="1"/>
</dbReference>
<dbReference type="PANTHER" id="PTHR41523:SF8">
    <property type="entry name" value="ETHYLENE RESPONSE SENSOR PROTEIN"/>
    <property type="match status" value="1"/>
</dbReference>
<feature type="domain" description="Signal transduction histidine kinase HWE region" evidence="9">
    <location>
        <begin position="249"/>
        <end position="323"/>
    </location>
</feature>
<sequence length="438" mass="46247">MRLSSDAERPRRCDRAFQGACEPHAAGTAPGRAHPACQPPADHSRSRPAETARRLRSQLPAPRSGRGASRREQRVGEYRTLAKEETGWLGASTAAARIREAEWAGTPLGPPGGWSSSLRSALAVTLGIGFPAFLWWGPRFLAFRNDAAGRLFGLEGLGQPGGPLWDALGGSIRGAAGSGATVVTAAAAQADLVVSLSRPWPARGSDDGPGVLAVAHPEHAPEAELLAARSEIAALQSRLDEARRASRDTLAIIRSIARRTGVGARSAADYADHLDGRITALARVQTALARHPEMGVDLALLAGDTLMAAGAHETREFTLDGPEVLLRGKHAETLGLALHELTTNAVKFGALSRRGGRIAIDWRVDRSDPARPVLALHWTETGAALTNGAGPPGFGSELFERSMNYEMDADVRWRLGPEGLVWNMRAPLPEAGGEAGGA</sequence>
<evidence type="ECO:0000256" key="6">
    <source>
        <dbReference type="ARBA" id="ARBA00022777"/>
    </source>
</evidence>